<dbReference type="OrthoDB" id="7405779at2759"/>
<keyword evidence="1" id="KW-0732">Signal</keyword>
<dbReference type="GeneID" id="113392096"/>
<keyword evidence="2" id="KW-1185">Reference proteome</keyword>
<name>A0A8B8HH44_VANTA</name>
<evidence type="ECO:0000313" key="2">
    <source>
        <dbReference type="Proteomes" id="UP001652626"/>
    </source>
</evidence>
<gene>
    <name evidence="3" type="primary">LOC113392096</name>
</gene>
<dbReference type="OMA" id="VYGKYHF"/>
<reference evidence="3" key="1">
    <citation type="submission" date="2025-08" db="UniProtKB">
        <authorList>
            <consortium name="RefSeq"/>
        </authorList>
    </citation>
    <scope>IDENTIFICATION</scope>
    <source>
        <tissue evidence="3">Whole body</tissue>
    </source>
</reference>
<organism evidence="2 3">
    <name type="scientific">Vanessa tameamea</name>
    <name type="common">Kamehameha butterfly</name>
    <dbReference type="NCBI Taxonomy" id="334116"/>
    <lineage>
        <taxon>Eukaryota</taxon>
        <taxon>Metazoa</taxon>
        <taxon>Ecdysozoa</taxon>
        <taxon>Arthropoda</taxon>
        <taxon>Hexapoda</taxon>
        <taxon>Insecta</taxon>
        <taxon>Pterygota</taxon>
        <taxon>Neoptera</taxon>
        <taxon>Endopterygota</taxon>
        <taxon>Lepidoptera</taxon>
        <taxon>Glossata</taxon>
        <taxon>Ditrysia</taxon>
        <taxon>Papilionoidea</taxon>
        <taxon>Nymphalidae</taxon>
        <taxon>Nymphalinae</taxon>
        <taxon>Vanessa</taxon>
    </lineage>
</organism>
<dbReference type="CDD" id="cd20235">
    <property type="entry name" value="PFM_spherulin-2a-like"/>
    <property type="match status" value="1"/>
</dbReference>
<evidence type="ECO:0000313" key="3">
    <source>
        <dbReference type="RefSeq" id="XP_026484159.2"/>
    </source>
</evidence>
<dbReference type="RefSeq" id="XP_026484159.2">
    <property type="nucleotide sequence ID" value="XM_026628374.2"/>
</dbReference>
<evidence type="ECO:0000256" key="1">
    <source>
        <dbReference type="SAM" id="SignalP"/>
    </source>
</evidence>
<sequence length="315" mass="36410">MNLLISFFVYILYYVQCRAEININVKVASNKGGSAVTSNGSDVKLVTEKEVKLYNITDYNLNRGLRIELGKAPDDIFLKDPTTYGNLFSKYKWNEIHRKLYVKSAEIIDIVNESVELKSRNYINNTTRKAKIKVNLHEPVETIISSFWDKNGFHDDIYYNITIDHYKTKLIYKNKWMDNNFKTKKSIFGMSNVGFINIAPGYTVTTKLTAKRTVILVKVIYTSSLIGSLVINYAHVYGKYHFYAPNISKIMKAAKLNNEIIITEAIEIKCYTDPVIDVIDNTTGKKMPMIFIDKRFHQQKPKKSQLSIINKKKRQ</sequence>
<accession>A0A8B8HH44</accession>
<feature type="signal peptide" evidence="1">
    <location>
        <begin position="1"/>
        <end position="19"/>
    </location>
</feature>
<proteinExistence type="predicted"/>
<dbReference type="Proteomes" id="UP001652626">
    <property type="component" value="Chromosome 27"/>
</dbReference>
<dbReference type="AlphaFoldDB" id="A0A8B8HH44"/>
<protein>
    <submittedName>
        <fullName evidence="3">Uncharacterized protein LOC113392096</fullName>
    </submittedName>
</protein>
<feature type="chain" id="PRO_5046647412" evidence="1">
    <location>
        <begin position="20"/>
        <end position="315"/>
    </location>
</feature>